<evidence type="ECO:0000313" key="1">
    <source>
        <dbReference type="EMBL" id="KAF5755213.1"/>
    </source>
</evidence>
<dbReference type="EMBL" id="MNCJ02000332">
    <property type="protein sequence ID" value="KAF5755213.1"/>
    <property type="molecule type" value="Genomic_DNA"/>
</dbReference>
<comment type="caution">
    <text evidence="1">The sequence shown here is derived from an EMBL/GenBank/DDBJ whole genome shotgun (WGS) entry which is preliminary data.</text>
</comment>
<reference evidence="1" key="2">
    <citation type="submission" date="2020-06" db="EMBL/GenBank/DDBJ databases">
        <title>Helianthus annuus Genome sequencing and assembly Release 2.</title>
        <authorList>
            <person name="Gouzy J."/>
            <person name="Langlade N."/>
            <person name="Munos S."/>
        </authorList>
    </citation>
    <scope>NUCLEOTIDE SEQUENCE</scope>
    <source>
        <tissue evidence="1">Leaves</tissue>
    </source>
</reference>
<sequence length="170" mass="19258">MTSSSYQQNVDLYYQRSMLMNNQSPKISTAFSAENTGESLKSKSPSYYFGYHSSSASSKSNLNQNWRDSPNLNTDFAGQHMSFLASILESYESLVAGKIGNPNMTKEDYDQADLEKMELMDIRSCMASVIRRAQRFMEITGRKCLEGPDMKLGFDKAKVTCFKCKQKGHF</sequence>
<proteinExistence type="predicted"/>
<dbReference type="Gramene" id="mRNA:HanXRQr2_Chr17g0800171">
    <property type="protein sequence ID" value="CDS:HanXRQr2_Chr17g0800171.1"/>
    <property type="gene ID" value="HanXRQr2_Chr17g0800171"/>
</dbReference>
<keyword evidence="2" id="KW-1185">Reference proteome</keyword>
<reference evidence="1" key="1">
    <citation type="journal article" date="2017" name="Nature">
        <title>The sunflower genome provides insights into oil metabolism, flowering and Asterid evolution.</title>
        <authorList>
            <person name="Badouin H."/>
            <person name="Gouzy J."/>
            <person name="Grassa C.J."/>
            <person name="Murat F."/>
            <person name="Staton S.E."/>
            <person name="Cottret L."/>
            <person name="Lelandais-Briere C."/>
            <person name="Owens G.L."/>
            <person name="Carrere S."/>
            <person name="Mayjonade B."/>
            <person name="Legrand L."/>
            <person name="Gill N."/>
            <person name="Kane N.C."/>
            <person name="Bowers J.E."/>
            <person name="Hubner S."/>
            <person name="Bellec A."/>
            <person name="Berard A."/>
            <person name="Berges H."/>
            <person name="Blanchet N."/>
            <person name="Boniface M.C."/>
            <person name="Brunel D."/>
            <person name="Catrice O."/>
            <person name="Chaidir N."/>
            <person name="Claudel C."/>
            <person name="Donnadieu C."/>
            <person name="Faraut T."/>
            <person name="Fievet G."/>
            <person name="Helmstetter N."/>
            <person name="King M."/>
            <person name="Knapp S.J."/>
            <person name="Lai Z."/>
            <person name="Le Paslier M.C."/>
            <person name="Lippi Y."/>
            <person name="Lorenzon L."/>
            <person name="Mandel J.R."/>
            <person name="Marage G."/>
            <person name="Marchand G."/>
            <person name="Marquand E."/>
            <person name="Bret-Mestries E."/>
            <person name="Morien E."/>
            <person name="Nambeesan S."/>
            <person name="Nguyen T."/>
            <person name="Pegot-Espagnet P."/>
            <person name="Pouilly N."/>
            <person name="Raftis F."/>
            <person name="Sallet E."/>
            <person name="Schiex T."/>
            <person name="Thomas J."/>
            <person name="Vandecasteele C."/>
            <person name="Vares D."/>
            <person name="Vear F."/>
            <person name="Vautrin S."/>
            <person name="Crespi M."/>
            <person name="Mangin B."/>
            <person name="Burke J.M."/>
            <person name="Salse J."/>
            <person name="Munos S."/>
            <person name="Vincourt P."/>
            <person name="Rieseberg L.H."/>
            <person name="Langlade N.B."/>
        </authorList>
    </citation>
    <scope>NUCLEOTIDE SEQUENCE</scope>
    <source>
        <tissue evidence="1">Leaves</tissue>
    </source>
</reference>
<dbReference type="Proteomes" id="UP000215914">
    <property type="component" value="Unassembled WGS sequence"/>
</dbReference>
<accession>A0A9K3DJ81</accession>
<name>A0A9K3DJ81_HELAN</name>
<protein>
    <submittedName>
        <fullName evidence="1">Uncharacterized protein</fullName>
    </submittedName>
</protein>
<dbReference type="AlphaFoldDB" id="A0A9K3DJ81"/>
<organism evidence="1 2">
    <name type="scientific">Helianthus annuus</name>
    <name type="common">Common sunflower</name>
    <dbReference type="NCBI Taxonomy" id="4232"/>
    <lineage>
        <taxon>Eukaryota</taxon>
        <taxon>Viridiplantae</taxon>
        <taxon>Streptophyta</taxon>
        <taxon>Embryophyta</taxon>
        <taxon>Tracheophyta</taxon>
        <taxon>Spermatophyta</taxon>
        <taxon>Magnoliopsida</taxon>
        <taxon>eudicotyledons</taxon>
        <taxon>Gunneridae</taxon>
        <taxon>Pentapetalae</taxon>
        <taxon>asterids</taxon>
        <taxon>campanulids</taxon>
        <taxon>Asterales</taxon>
        <taxon>Asteraceae</taxon>
        <taxon>Asteroideae</taxon>
        <taxon>Heliantheae alliance</taxon>
        <taxon>Heliantheae</taxon>
        <taxon>Helianthus</taxon>
    </lineage>
</organism>
<gene>
    <name evidence="1" type="ORF">HanXRQr2_Chr17g0800171</name>
</gene>
<evidence type="ECO:0000313" key="2">
    <source>
        <dbReference type="Proteomes" id="UP000215914"/>
    </source>
</evidence>